<accession>A0A172D607</accession>
<organism evidence="1">
    <name type="scientific">Halobacterium salinarum</name>
    <name type="common">Halobacterium halobium</name>
    <dbReference type="NCBI Taxonomy" id="2242"/>
    <lineage>
        <taxon>Archaea</taxon>
        <taxon>Methanobacteriati</taxon>
        <taxon>Methanobacteriota</taxon>
        <taxon>Stenosarchaea group</taxon>
        <taxon>Halobacteria</taxon>
        <taxon>Halobacteriales</taxon>
        <taxon>Halobacteriaceae</taxon>
        <taxon>Halobacterium</taxon>
    </lineage>
</organism>
<reference evidence="1" key="2">
    <citation type="submission" date="2018-02" db="EMBL/GenBank/DDBJ databases">
        <authorList>
            <person name="Cohen D.B."/>
            <person name="Kent A.D."/>
        </authorList>
    </citation>
    <scope>NUCLEOTIDE SEQUENCE</scope>
    <source>
        <strain evidence="1">ETD5</strain>
    </source>
</reference>
<dbReference type="EMBL" id="KR611165">
    <property type="protein sequence ID" value="ALF62560.2"/>
    <property type="molecule type" value="Genomic_DNA"/>
</dbReference>
<dbReference type="PROSITE" id="PS51318">
    <property type="entry name" value="TAT"/>
    <property type="match status" value="1"/>
</dbReference>
<dbReference type="InterPro" id="IPR006311">
    <property type="entry name" value="TAT_signal"/>
</dbReference>
<gene>
    <name evidence="1" type="primary">halS8</name>
</gene>
<dbReference type="RefSeq" id="WP_176705250.1">
    <property type="nucleotide sequence ID" value="NZ_JAHTKX010000041.1"/>
</dbReference>
<evidence type="ECO:0000313" key="1">
    <source>
        <dbReference type="EMBL" id="ALF62560.2"/>
    </source>
</evidence>
<protein>
    <submittedName>
        <fullName evidence="1">Halocin S8</fullName>
    </submittedName>
</protein>
<name>A0A172D607_HALSI</name>
<dbReference type="AlphaFoldDB" id="A0A172D607"/>
<sequence length="311" mass="33977" precursor="true">MSDKDSINRRNVLRKIGGIGVASAVGFSGLASGESLSDDEKQDVIDTIYKSQRVEQIKKKFGGVNIEPKKVQSVTTNQSGDLVTAKLSVSDGDLVYSSVKDTTVIVQFDRSASEIGESWPKNTEAFIKSTSSGVDLLRTATDEEIKDVTEGVNTSEIESADAVNIFIDPESQTYYMEKYDFNNKILEMFELATGGTSSGKISPTREDQNHEYNVREHKVFNSEKQNIQLQSDCNINSNTAADVILCFNQVGSCALCSPTLVGGPVPTVACLLVVCFGTPNAVSAILEEVDNSCFNLIKDVISCWDEWTSFW</sequence>
<proteinExistence type="predicted"/>
<reference evidence="1" key="1">
    <citation type="journal article" date="2016" name="Extremophiles">
        <title>Antagonistic interactions and production of halocin antimicrobial peptides among extremely halophilic prokaryotes isolated from the solar saltern of Sfax, Tunisia.</title>
        <authorList>
            <person name="Ghanmi F."/>
            <person name="Carre-Mlouka A."/>
            <person name="Vandervennet M."/>
            <person name="Boujelben I."/>
            <person name="Frikha D."/>
            <person name="Ayadi H."/>
            <person name="Peduzzi J."/>
            <person name="Rebuffat S."/>
            <person name="Maalej S."/>
        </authorList>
    </citation>
    <scope>NUCLEOTIDE SEQUENCE</scope>
    <source>
        <strain evidence="1">ETD5</strain>
    </source>
</reference>